<feature type="compositionally biased region" description="Basic and acidic residues" evidence="1">
    <location>
        <begin position="34"/>
        <end position="50"/>
    </location>
</feature>
<dbReference type="AlphaFoldDB" id="A0A9P1DVJ9"/>
<name>A0A9P1DVJ9_9DINO</name>
<proteinExistence type="predicted"/>
<keyword evidence="4" id="KW-1185">Reference proteome</keyword>
<evidence type="ECO:0000313" key="4">
    <source>
        <dbReference type="Proteomes" id="UP001152797"/>
    </source>
</evidence>
<reference evidence="2" key="1">
    <citation type="submission" date="2022-10" db="EMBL/GenBank/DDBJ databases">
        <authorList>
            <person name="Chen Y."/>
            <person name="Dougan E. K."/>
            <person name="Chan C."/>
            <person name="Rhodes N."/>
            <person name="Thang M."/>
        </authorList>
    </citation>
    <scope>NUCLEOTIDE SEQUENCE</scope>
</reference>
<protein>
    <submittedName>
        <fullName evidence="2">Uncharacterized protein</fullName>
    </submittedName>
</protein>
<dbReference type="EMBL" id="CAMXCT030006588">
    <property type="protein sequence ID" value="CAL4803816.1"/>
    <property type="molecule type" value="Genomic_DNA"/>
</dbReference>
<dbReference type="EMBL" id="CAMXCT020006588">
    <property type="protein sequence ID" value="CAL1169879.1"/>
    <property type="molecule type" value="Genomic_DNA"/>
</dbReference>
<gene>
    <name evidence="2" type="ORF">C1SCF055_LOCUS41239</name>
</gene>
<feature type="region of interest" description="Disordered" evidence="1">
    <location>
        <begin position="26"/>
        <end position="50"/>
    </location>
</feature>
<evidence type="ECO:0000313" key="2">
    <source>
        <dbReference type="EMBL" id="CAI4016504.1"/>
    </source>
</evidence>
<dbReference type="Proteomes" id="UP001152797">
    <property type="component" value="Unassembled WGS sequence"/>
</dbReference>
<evidence type="ECO:0000313" key="3">
    <source>
        <dbReference type="EMBL" id="CAL1169879.1"/>
    </source>
</evidence>
<evidence type="ECO:0000256" key="1">
    <source>
        <dbReference type="SAM" id="MobiDB-lite"/>
    </source>
</evidence>
<comment type="caution">
    <text evidence="2">The sequence shown here is derived from an EMBL/GenBank/DDBJ whole genome shotgun (WGS) entry which is preliminary data.</text>
</comment>
<accession>A0A9P1DVJ9</accession>
<dbReference type="EMBL" id="CAMXCT010006588">
    <property type="protein sequence ID" value="CAI4016504.1"/>
    <property type="molecule type" value="Genomic_DNA"/>
</dbReference>
<reference evidence="3" key="2">
    <citation type="submission" date="2024-04" db="EMBL/GenBank/DDBJ databases">
        <authorList>
            <person name="Chen Y."/>
            <person name="Shah S."/>
            <person name="Dougan E. K."/>
            <person name="Thang M."/>
            <person name="Chan C."/>
        </authorList>
    </citation>
    <scope>NUCLEOTIDE SEQUENCE [LARGE SCALE GENOMIC DNA]</scope>
</reference>
<organism evidence="2">
    <name type="scientific">Cladocopium goreaui</name>
    <dbReference type="NCBI Taxonomy" id="2562237"/>
    <lineage>
        <taxon>Eukaryota</taxon>
        <taxon>Sar</taxon>
        <taxon>Alveolata</taxon>
        <taxon>Dinophyceae</taxon>
        <taxon>Suessiales</taxon>
        <taxon>Symbiodiniaceae</taxon>
        <taxon>Cladocopium</taxon>
    </lineage>
</organism>
<sequence>MSGYTMEEFSLPQGPPKVFVPVLPDGYVPPTQEEATREAEASKKEKEAKQEDFILSDDQCKELLAASKFLDEELAKAKAKKSASTADSAPFEESWLNWLLPCTCWTRSPDVHVRPAKARHVSP</sequence>